<dbReference type="Proteomes" id="UP001497516">
    <property type="component" value="Chromosome 1"/>
</dbReference>
<dbReference type="EMBL" id="OZ034813">
    <property type="protein sequence ID" value="CAL1352175.1"/>
    <property type="molecule type" value="Genomic_DNA"/>
</dbReference>
<dbReference type="PROSITE" id="PS00375">
    <property type="entry name" value="UDPGT"/>
    <property type="match status" value="1"/>
</dbReference>
<dbReference type="EC" id="2.4.1.-" evidence="6"/>
<evidence type="ECO:0000313" key="8">
    <source>
        <dbReference type="Proteomes" id="UP001497516"/>
    </source>
</evidence>
<dbReference type="SUPFAM" id="SSF53756">
    <property type="entry name" value="UDP-Glycosyltransferase/glycogen phosphorylase"/>
    <property type="match status" value="1"/>
</dbReference>
<evidence type="ECO:0000256" key="3">
    <source>
        <dbReference type="ARBA" id="ARBA00022679"/>
    </source>
</evidence>
<keyword evidence="3 5" id="KW-0808">Transferase</keyword>
<dbReference type="CDD" id="cd03784">
    <property type="entry name" value="GT1_Gtf-like"/>
    <property type="match status" value="1"/>
</dbReference>
<organism evidence="7 8">
    <name type="scientific">Linum trigynum</name>
    <dbReference type="NCBI Taxonomy" id="586398"/>
    <lineage>
        <taxon>Eukaryota</taxon>
        <taxon>Viridiplantae</taxon>
        <taxon>Streptophyta</taxon>
        <taxon>Embryophyta</taxon>
        <taxon>Tracheophyta</taxon>
        <taxon>Spermatophyta</taxon>
        <taxon>Magnoliopsida</taxon>
        <taxon>eudicotyledons</taxon>
        <taxon>Gunneridae</taxon>
        <taxon>Pentapetalae</taxon>
        <taxon>rosids</taxon>
        <taxon>fabids</taxon>
        <taxon>Malpighiales</taxon>
        <taxon>Linaceae</taxon>
        <taxon>Linum</taxon>
    </lineage>
</organism>
<evidence type="ECO:0000256" key="5">
    <source>
        <dbReference type="RuleBase" id="RU003718"/>
    </source>
</evidence>
<sequence length="495" mass="53776">MKQSAQLVFVPSPGIGHLVSTIEFARRLLRRDAGISVVILLIKFPPPFGDDIDGYVKSFCGAIDGDDDRRIQLVTLPQLPPPSSSSSPELPKSAEHFISTLIEAHRPLVKEAILNLALPSVAGLVVDLFCTSMIDVADELGIPSYLFFTSSIAFLGFMLYLPTHHDRVGSVFELTGDPVPVPSYADPFPSRFLPSVFLNKHGGYSSMTNHGRRFSEVKGIIVNSFAELEPHALKSLISSSSSPPVYPVGPILDLKAQGQVKFGKAGGRDEILRWLDGQPEESVVFLCFGSMGAFDEAQLREIAAGLERTGCRFLWSIRKPPPAEGISLPADYDGNYGEFLPEGFEGRTKGTGMICGWAPQVEVLAHRAVGGFVSHCGWNSTLESVWNGVPMVAWPLYAEQQCNAFQLARELGLAVELRLDYRIKFGGEEVDDGGVVMAEEIEKAVSGVMEKGGAVRKRAKEMGERSRAAVGEGGSSFAAVGKLIEVFYEELEKKP</sequence>
<dbReference type="Pfam" id="PF00201">
    <property type="entry name" value="UDPGT"/>
    <property type="match status" value="1"/>
</dbReference>
<name>A0AAV2C8M2_9ROSI</name>
<comment type="pathway">
    <text evidence="1">Pigment biosynthesis; anthocyanin biosynthesis.</text>
</comment>
<proteinExistence type="inferred from homology"/>
<dbReference type="PANTHER" id="PTHR48048">
    <property type="entry name" value="GLYCOSYLTRANSFERASE"/>
    <property type="match status" value="1"/>
</dbReference>
<dbReference type="InterPro" id="IPR050481">
    <property type="entry name" value="UDP-glycosyltransf_plant"/>
</dbReference>
<evidence type="ECO:0000256" key="6">
    <source>
        <dbReference type="RuleBase" id="RU362057"/>
    </source>
</evidence>
<dbReference type="GO" id="GO:0047213">
    <property type="term" value="F:anthocyanidin 3-O-glucosyltransferase activity"/>
    <property type="evidence" value="ECO:0007669"/>
    <property type="project" value="UniProtKB-EC"/>
</dbReference>
<accession>A0AAV2C8M2</accession>
<evidence type="ECO:0000256" key="4">
    <source>
        <dbReference type="ARBA" id="ARBA00047606"/>
    </source>
</evidence>
<comment type="similarity">
    <text evidence="2 5">Belongs to the UDP-glycosyltransferase family.</text>
</comment>
<evidence type="ECO:0000313" key="7">
    <source>
        <dbReference type="EMBL" id="CAL1352175.1"/>
    </source>
</evidence>
<evidence type="ECO:0000256" key="1">
    <source>
        <dbReference type="ARBA" id="ARBA00004935"/>
    </source>
</evidence>
<evidence type="ECO:0000256" key="2">
    <source>
        <dbReference type="ARBA" id="ARBA00009995"/>
    </source>
</evidence>
<dbReference type="Gene3D" id="3.40.50.2000">
    <property type="entry name" value="Glycogen Phosphorylase B"/>
    <property type="match status" value="2"/>
</dbReference>
<keyword evidence="5" id="KW-0328">Glycosyltransferase</keyword>
<protein>
    <recommendedName>
        <fullName evidence="6">Glycosyltransferase</fullName>
        <ecNumber evidence="6">2.4.1.-</ecNumber>
    </recommendedName>
</protein>
<dbReference type="InterPro" id="IPR035595">
    <property type="entry name" value="UDP_glycos_trans_CS"/>
</dbReference>
<dbReference type="InterPro" id="IPR002213">
    <property type="entry name" value="UDP_glucos_trans"/>
</dbReference>
<dbReference type="AlphaFoldDB" id="A0AAV2C8M2"/>
<gene>
    <name evidence="7" type="ORF">LTRI10_LOCUS165</name>
</gene>
<comment type="catalytic activity">
    <reaction evidence="4">
        <text>an anthocyanidin + UDP-alpha-D-glucose + H(+) = an anthocyanidin 3-O-beta-D-glucoside + UDP</text>
        <dbReference type="Rhea" id="RHEA:20093"/>
        <dbReference type="ChEBI" id="CHEBI:15378"/>
        <dbReference type="ChEBI" id="CHEBI:16307"/>
        <dbReference type="ChEBI" id="CHEBI:58223"/>
        <dbReference type="ChEBI" id="CHEBI:58885"/>
        <dbReference type="ChEBI" id="CHEBI:143576"/>
        <dbReference type="EC" id="2.4.1.115"/>
    </reaction>
</comment>
<dbReference type="PANTHER" id="PTHR48048:SF83">
    <property type="entry name" value="GLYCOSYLTRANSFERASE"/>
    <property type="match status" value="1"/>
</dbReference>
<reference evidence="7 8" key="1">
    <citation type="submission" date="2024-04" db="EMBL/GenBank/DDBJ databases">
        <authorList>
            <person name="Fracassetti M."/>
        </authorList>
    </citation>
    <scope>NUCLEOTIDE SEQUENCE [LARGE SCALE GENOMIC DNA]</scope>
</reference>
<dbReference type="FunFam" id="3.40.50.2000:FF:000056">
    <property type="entry name" value="Glycosyltransferase"/>
    <property type="match status" value="1"/>
</dbReference>
<keyword evidence="8" id="KW-1185">Reference proteome</keyword>